<evidence type="ECO:0000256" key="3">
    <source>
        <dbReference type="ARBA" id="ARBA00022989"/>
    </source>
</evidence>
<keyword evidence="3 5" id="KW-1133">Transmembrane helix</keyword>
<dbReference type="PANTHER" id="PTHR12701">
    <property type="entry name" value="BCR-ASSOCIATED PROTEIN, BAP"/>
    <property type="match status" value="1"/>
</dbReference>
<feature type="transmembrane region" description="Helical" evidence="5">
    <location>
        <begin position="46"/>
        <end position="66"/>
    </location>
</feature>
<evidence type="ECO:0000256" key="4">
    <source>
        <dbReference type="ARBA" id="ARBA00023136"/>
    </source>
</evidence>
<dbReference type="PANTHER" id="PTHR12701:SF20">
    <property type="entry name" value="ENDOPLASMIC RETICULUM TRANSMEMBRANE PROTEIN"/>
    <property type="match status" value="1"/>
</dbReference>
<name>A9UY83_MONBE</name>
<dbReference type="Pfam" id="PF05529">
    <property type="entry name" value="Bap31"/>
    <property type="match status" value="1"/>
</dbReference>
<dbReference type="KEGG" id="mbr:MONBRDRAFT_36857"/>
<comment type="caution">
    <text evidence="5">Lacks conserved residue(s) required for the propagation of feature annotation.</text>
</comment>
<evidence type="ECO:0000313" key="10">
    <source>
        <dbReference type="Proteomes" id="UP000001357"/>
    </source>
</evidence>
<dbReference type="GO" id="GO:0070973">
    <property type="term" value="P:protein localization to endoplasmic reticulum exit site"/>
    <property type="evidence" value="ECO:0000318"/>
    <property type="project" value="GO_Central"/>
</dbReference>
<evidence type="ECO:0000313" key="9">
    <source>
        <dbReference type="EMBL" id="EDQ89812.1"/>
    </source>
</evidence>
<dbReference type="EMBL" id="CH991549">
    <property type="protein sequence ID" value="EDQ89812.1"/>
    <property type="molecule type" value="Genomic_DNA"/>
</dbReference>
<feature type="signal peptide" evidence="7">
    <location>
        <begin position="1"/>
        <end position="17"/>
    </location>
</feature>
<evidence type="ECO:0000256" key="1">
    <source>
        <dbReference type="ARBA" id="ARBA00004141"/>
    </source>
</evidence>
<proteinExistence type="inferred from homology"/>
<dbReference type="GO" id="GO:0006888">
    <property type="term" value="P:endoplasmic reticulum to Golgi vesicle-mediated transport"/>
    <property type="evidence" value="ECO:0000318"/>
    <property type="project" value="GO_Central"/>
</dbReference>
<dbReference type="GeneID" id="5890599"/>
<dbReference type="FunCoup" id="A9UY83">
    <property type="interactions" value="1325"/>
</dbReference>
<keyword evidence="10" id="KW-1185">Reference proteome</keyword>
<dbReference type="RefSeq" id="XP_001745234.1">
    <property type="nucleotide sequence ID" value="XM_001745182.1"/>
</dbReference>
<evidence type="ECO:0000259" key="8">
    <source>
        <dbReference type="Pfam" id="PF05529"/>
    </source>
</evidence>
<comment type="similarity">
    <text evidence="5">Belongs to the BCAP29/BCAP31 family.</text>
</comment>
<feature type="chain" id="PRO_5002744849" description="Endoplasmic reticulum transmembrane protein" evidence="7">
    <location>
        <begin position="18"/>
        <end position="230"/>
    </location>
</feature>
<evidence type="ECO:0000256" key="2">
    <source>
        <dbReference type="ARBA" id="ARBA00022692"/>
    </source>
</evidence>
<comment type="function">
    <text evidence="5">May play a role in anterograde transport of membrane proteins from the endoplasmic reticulum to the Golgi.</text>
</comment>
<feature type="region of interest" description="Disordered" evidence="6">
    <location>
        <begin position="184"/>
        <end position="230"/>
    </location>
</feature>
<keyword evidence="2 5" id="KW-0812">Transmembrane</keyword>
<evidence type="ECO:0000256" key="7">
    <source>
        <dbReference type="SAM" id="SignalP"/>
    </source>
</evidence>
<evidence type="ECO:0000256" key="5">
    <source>
        <dbReference type="RuleBase" id="RU367026"/>
    </source>
</evidence>
<keyword evidence="4 5" id="KW-0472">Membrane</keyword>
<dbReference type="AlphaFoldDB" id="A9UY83"/>
<comment type="subcellular location">
    <subcellularLocation>
        <location evidence="5">Endoplasmic reticulum membrane</location>
        <topology evidence="5">Multi-pass membrane protein</topology>
    </subcellularLocation>
    <subcellularLocation>
        <location evidence="1">Membrane</location>
        <topology evidence="1">Multi-pass membrane protein</topology>
    </subcellularLocation>
</comment>
<reference evidence="9 10" key="1">
    <citation type="journal article" date="2008" name="Nature">
        <title>The genome of the choanoflagellate Monosiga brevicollis and the origin of metazoans.</title>
        <authorList>
            <consortium name="JGI Sequencing"/>
            <person name="King N."/>
            <person name="Westbrook M.J."/>
            <person name="Young S.L."/>
            <person name="Kuo A."/>
            <person name="Abedin M."/>
            <person name="Chapman J."/>
            <person name="Fairclough S."/>
            <person name="Hellsten U."/>
            <person name="Isogai Y."/>
            <person name="Letunic I."/>
            <person name="Marr M."/>
            <person name="Pincus D."/>
            <person name="Putnam N."/>
            <person name="Rokas A."/>
            <person name="Wright K.J."/>
            <person name="Zuzow R."/>
            <person name="Dirks W."/>
            <person name="Good M."/>
            <person name="Goodstein D."/>
            <person name="Lemons D."/>
            <person name="Li W."/>
            <person name="Lyons J.B."/>
            <person name="Morris A."/>
            <person name="Nichols S."/>
            <person name="Richter D.J."/>
            <person name="Salamov A."/>
            <person name="Bork P."/>
            <person name="Lim W.A."/>
            <person name="Manning G."/>
            <person name="Miller W.T."/>
            <person name="McGinnis W."/>
            <person name="Shapiro H."/>
            <person name="Tjian R."/>
            <person name="Grigoriev I.V."/>
            <person name="Rokhsar D."/>
        </authorList>
    </citation>
    <scope>NUCLEOTIDE SEQUENCE [LARGE SCALE GENOMIC DNA]</scope>
    <source>
        <strain evidence="10">MX1 / ATCC 50154</strain>
    </source>
</reference>
<keyword evidence="5" id="KW-0653">Protein transport</keyword>
<sequence>MLWFAVHVLLWLELALCLLCCIPGARWRRAIRWFIDLPFVHVTTKGLPYLVVILMALLVQSIYIQVNARQHGEEARVMAGQSTTITLYEANMYRAQRNTYMAAIALLGMLMLREIIQCVTPPRPHPPTHIHFWAQLKSKVLTCMSVPLLHRTASFVRRCVEYEDEIARLKSEMEWSDGAVQDEKHFSEARKQAAAEKLHSAKEDIKASAKHAAREVKQAVDQLQSDKKQD</sequence>
<keyword evidence="5" id="KW-0931">ER-Golgi transport</keyword>
<dbReference type="Proteomes" id="UP000001357">
    <property type="component" value="Unassembled WGS sequence"/>
</dbReference>
<protein>
    <recommendedName>
        <fullName evidence="5">Endoplasmic reticulum transmembrane protein</fullName>
    </recommendedName>
</protein>
<gene>
    <name evidence="9" type="ORF">MONBRDRAFT_36857</name>
</gene>
<organism evidence="9 10">
    <name type="scientific">Monosiga brevicollis</name>
    <name type="common">Choanoflagellate</name>
    <dbReference type="NCBI Taxonomy" id="81824"/>
    <lineage>
        <taxon>Eukaryota</taxon>
        <taxon>Choanoflagellata</taxon>
        <taxon>Craspedida</taxon>
        <taxon>Salpingoecidae</taxon>
        <taxon>Monosiga</taxon>
    </lineage>
</organism>
<evidence type="ECO:0000256" key="6">
    <source>
        <dbReference type="SAM" id="MobiDB-lite"/>
    </source>
</evidence>
<dbReference type="GO" id="GO:0005789">
    <property type="term" value="C:endoplasmic reticulum membrane"/>
    <property type="evidence" value="ECO:0000318"/>
    <property type="project" value="GO_Central"/>
</dbReference>
<keyword evidence="5" id="KW-0813">Transport</keyword>
<feature type="domain" description="BAP29/BAP31 transmembrane" evidence="8">
    <location>
        <begin position="2"/>
        <end position="119"/>
    </location>
</feature>
<dbReference type="InterPro" id="IPR040463">
    <property type="entry name" value="BAP29/BAP31_N"/>
</dbReference>
<accession>A9UY83</accession>
<dbReference type="InterPro" id="IPR008417">
    <property type="entry name" value="BAP29/BAP31"/>
</dbReference>
<keyword evidence="5" id="KW-0256">Endoplasmic reticulum</keyword>
<dbReference type="GO" id="GO:0006886">
    <property type="term" value="P:intracellular protein transport"/>
    <property type="evidence" value="ECO:0007669"/>
    <property type="project" value="UniProtKB-UniRule"/>
</dbReference>
<dbReference type="InParanoid" id="A9UY83"/>
<keyword evidence="7" id="KW-0732">Signal</keyword>